<keyword evidence="2" id="KW-0472">Membrane</keyword>
<sequence length="74" mass="8468">MTNSMFWNEVIGWIFTTGAVASFIYLVTLSLDKKPLFGDNDTDRDIANNERKKAQRLYKQQKKALKAATKRAKA</sequence>
<feature type="coiled-coil region" evidence="1">
    <location>
        <begin position="44"/>
        <end position="71"/>
    </location>
</feature>
<evidence type="ECO:0000256" key="1">
    <source>
        <dbReference type="SAM" id="Coils"/>
    </source>
</evidence>
<evidence type="ECO:0000256" key="2">
    <source>
        <dbReference type="SAM" id="Phobius"/>
    </source>
</evidence>
<comment type="caution">
    <text evidence="3">The sequence shown here is derived from an EMBL/GenBank/DDBJ whole genome shotgun (WGS) entry which is preliminary data.</text>
</comment>
<keyword evidence="2" id="KW-1133">Transmembrane helix</keyword>
<evidence type="ECO:0000313" key="4">
    <source>
        <dbReference type="Proteomes" id="UP001314261"/>
    </source>
</evidence>
<proteinExistence type="predicted"/>
<accession>A0ABN9YWQ0</accession>
<dbReference type="RefSeq" id="WP_252442673.1">
    <property type="nucleotide sequence ID" value="NZ_CAUZLL010000013.1"/>
</dbReference>
<keyword evidence="4" id="KW-1185">Reference proteome</keyword>
<feature type="transmembrane region" description="Helical" evidence="2">
    <location>
        <begin position="6"/>
        <end position="27"/>
    </location>
</feature>
<reference evidence="3 4" key="1">
    <citation type="submission" date="2023-10" db="EMBL/GenBank/DDBJ databases">
        <authorList>
            <person name="Botero Cardona J."/>
        </authorList>
    </citation>
    <scope>NUCLEOTIDE SEQUENCE [LARGE SCALE GENOMIC DNA]</scope>
    <source>
        <strain evidence="3 4">R-54839</strain>
    </source>
</reference>
<protein>
    <submittedName>
        <fullName evidence="3">Uncharacterized protein</fullName>
    </submittedName>
</protein>
<dbReference type="GeneID" id="89538274"/>
<evidence type="ECO:0000313" key="3">
    <source>
        <dbReference type="EMBL" id="CAK1250781.1"/>
    </source>
</evidence>
<organism evidence="3 4">
    <name type="scientific">Fructobacillus fructosus</name>
    <dbReference type="NCBI Taxonomy" id="1631"/>
    <lineage>
        <taxon>Bacteria</taxon>
        <taxon>Bacillati</taxon>
        <taxon>Bacillota</taxon>
        <taxon>Bacilli</taxon>
        <taxon>Lactobacillales</taxon>
        <taxon>Lactobacillaceae</taxon>
        <taxon>Fructobacillus</taxon>
    </lineage>
</organism>
<dbReference type="Proteomes" id="UP001314261">
    <property type="component" value="Unassembled WGS sequence"/>
</dbReference>
<gene>
    <name evidence="3" type="ORF">R54839_PPFHFPJH_01352</name>
</gene>
<keyword evidence="2" id="KW-0812">Transmembrane</keyword>
<keyword evidence="1" id="KW-0175">Coiled coil</keyword>
<dbReference type="EMBL" id="CAUZLR010000009">
    <property type="protein sequence ID" value="CAK1250781.1"/>
    <property type="molecule type" value="Genomic_DNA"/>
</dbReference>
<name>A0ABN9YWQ0_9LACO</name>